<feature type="domain" description="AMP-dependent synthetase/ligase" evidence="7">
    <location>
        <begin position="96"/>
        <end position="500"/>
    </location>
</feature>
<feature type="region of interest" description="Disordered" evidence="6">
    <location>
        <begin position="1"/>
        <end position="28"/>
    </location>
</feature>
<dbReference type="EC" id="6.2.1.1" evidence="5"/>
<keyword evidence="2 5" id="KW-0436">Ligase</keyword>
<dbReference type="GO" id="GO:0003987">
    <property type="term" value="F:acetate-CoA ligase activity"/>
    <property type="evidence" value="ECO:0007669"/>
    <property type="project" value="UniProtKB-UniRule"/>
</dbReference>
<dbReference type="CDD" id="cd05966">
    <property type="entry name" value="ACS"/>
    <property type="match status" value="1"/>
</dbReference>
<dbReference type="InterPro" id="IPR032387">
    <property type="entry name" value="ACAS_N"/>
</dbReference>
<accession>A0AAW0A8K6</accession>
<evidence type="ECO:0000259" key="9">
    <source>
        <dbReference type="Pfam" id="PF16177"/>
    </source>
</evidence>
<dbReference type="GO" id="GO:0005829">
    <property type="term" value="C:cytosol"/>
    <property type="evidence" value="ECO:0007669"/>
    <property type="project" value="TreeGrafter"/>
</dbReference>
<evidence type="ECO:0000259" key="8">
    <source>
        <dbReference type="Pfam" id="PF13193"/>
    </source>
</evidence>
<dbReference type="FunFam" id="3.40.50.12780:FF:000001">
    <property type="entry name" value="Acetyl-coenzyme A synthetase"/>
    <property type="match status" value="1"/>
</dbReference>
<evidence type="ECO:0000313" key="10">
    <source>
        <dbReference type="EMBL" id="KAK7002209.1"/>
    </source>
</evidence>
<dbReference type="GO" id="GO:0016208">
    <property type="term" value="F:AMP binding"/>
    <property type="evidence" value="ECO:0007669"/>
    <property type="project" value="InterPro"/>
</dbReference>
<evidence type="ECO:0000259" key="7">
    <source>
        <dbReference type="Pfam" id="PF00501"/>
    </source>
</evidence>
<sequence>MSKDEQEERSRRVVYPVPSRLTNGDPAPYIGPDIEAYREAYEESVGEGSDEWWAEKARETLFWDRPFKTVRNGSFADGDIAWFLEGGLNATYNCVDRWAFSDPDRLAIIYEPDDPTSSPSPLTYTYAQLLHAVCSLANVLTSSKFRVTKGDTVAIYLPMTPHLLIAALACARIGAVHSIIFAGFSAEAVRERVRDCGSRVVITSDEGVRGGKVVATKRIVDEALGGCGGEDEEGVGVEACLVVRRTGGEVGWVEGRDWWWDEEVKKVPGYCPPTIMSSEDPLFILYTSGSTGKPKGVVHTTGGYLLCAALTLKYVFDVRPGDRFACMADVGWITGHTYILYGPLLNGIATLVFESTPVHPTPARYWETVARHGVTQIYCAPTAVRLLRRLGAKHVAPHDRSSLRVLGSVGEAINPEAWTWYYEEVGRGECAVVDTWWQTETGSIVITPFPGATPMKPGCATVPFFGHEPVILDAESGKELTGNSVEGVLALKTPWPSIARTIWQDHERYLETYMRPYPGLFYTGDGAARDEDGYIWIRGRIDDVINVSGHRLSTSEIESALNEHAGVAETAVIGTEDELTGQAVHAFVTLKPEFVFEPDNEDALVKELGLQVRKVIGPFAAPKQIYVVPDLPKTRSGKIMRRVARKIVAGEGDRLGDLSTMAEPEVLEAIKEKVAQRLQANE</sequence>
<dbReference type="PANTHER" id="PTHR24095:SF14">
    <property type="entry name" value="ACETYL-COENZYME A SYNTHETASE 1"/>
    <property type="match status" value="1"/>
</dbReference>
<feature type="compositionally biased region" description="Basic and acidic residues" evidence="6">
    <location>
        <begin position="1"/>
        <end position="11"/>
    </location>
</feature>
<comment type="caution">
    <text evidence="10">The sequence shown here is derived from an EMBL/GenBank/DDBJ whole genome shotgun (WGS) entry which is preliminary data.</text>
</comment>
<dbReference type="Pfam" id="PF00501">
    <property type="entry name" value="AMP-binding"/>
    <property type="match status" value="1"/>
</dbReference>
<dbReference type="Pfam" id="PF13193">
    <property type="entry name" value="AMP-binding_C"/>
    <property type="match status" value="1"/>
</dbReference>
<keyword evidence="4 5" id="KW-0067">ATP-binding</keyword>
<dbReference type="Pfam" id="PF16177">
    <property type="entry name" value="ACAS_N"/>
    <property type="match status" value="1"/>
</dbReference>
<organism evidence="10 11">
    <name type="scientific">Favolaschia claudopus</name>
    <dbReference type="NCBI Taxonomy" id="2862362"/>
    <lineage>
        <taxon>Eukaryota</taxon>
        <taxon>Fungi</taxon>
        <taxon>Dikarya</taxon>
        <taxon>Basidiomycota</taxon>
        <taxon>Agaricomycotina</taxon>
        <taxon>Agaricomycetes</taxon>
        <taxon>Agaricomycetidae</taxon>
        <taxon>Agaricales</taxon>
        <taxon>Marasmiineae</taxon>
        <taxon>Mycenaceae</taxon>
        <taxon>Favolaschia</taxon>
    </lineage>
</organism>
<dbReference type="PROSITE" id="PS00455">
    <property type="entry name" value="AMP_BINDING"/>
    <property type="match status" value="1"/>
</dbReference>
<dbReference type="Gene3D" id="3.30.300.30">
    <property type="match status" value="1"/>
</dbReference>
<dbReference type="InterPro" id="IPR011904">
    <property type="entry name" value="Ac_CoA_lig"/>
</dbReference>
<evidence type="ECO:0000256" key="4">
    <source>
        <dbReference type="ARBA" id="ARBA00022840"/>
    </source>
</evidence>
<dbReference type="NCBIfam" id="NF001208">
    <property type="entry name" value="PRK00174.1"/>
    <property type="match status" value="1"/>
</dbReference>
<evidence type="ECO:0000256" key="3">
    <source>
        <dbReference type="ARBA" id="ARBA00022741"/>
    </source>
</evidence>
<evidence type="ECO:0000256" key="2">
    <source>
        <dbReference type="ARBA" id="ARBA00022598"/>
    </source>
</evidence>
<feature type="domain" description="Acetyl-coenzyme A synthetase N-terminal" evidence="9">
    <location>
        <begin position="37"/>
        <end position="94"/>
    </location>
</feature>
<evidence type="ECO:0000256" key="5">
    <source>
        <dbReference type="RuleBase" id="RU361147"/>
    </source>
</evidence>
<keyword evidence="3 5" id="KW-0547">Nucleotide-binding</keyword>
<dbReference type="Gene3D" id="3.40.50.12780">
    <property type="entry name" value="N-terminal domain of ligase-like"/>
    <property type="match status" value="1"/>
</dbReference>
<dbReference type="InterPro" id="IPR025110">
    <property type="entry name" value="AMP-bd_C"/>
</dbReference>
<evidence type="ECO:0000313" key="11">
    <source>
        <dbReference type="Proteomes" id="UP001362999"/>
    </source>
</evidence>
<dbReference type="EMBL" id="JAWWNJ010000079">
    <property type="protein sequence ID" value="KAK7002209.1"/>
    <property type="molecule type" value="Genomic_DNA"/>
</dbReference>
<dbReference type="PANTHER" id="PTHR24095">
    <property type="entry name" value="ACETYL-COENZYME A SYNTHETASE"/>
    <property type="match status" value="1"/>
</dbReference>
<protein>
    <recommendedName>
        <fullName evidence="5">Acetyl-coenzyme A synthetase</fullName>
        <ecNumber evidence="5">6.2.1.1</ecNumber>
    </recommendedName>
</protein>
<dbReference type="GO" id="GO:0019427">
    <property type="term" value="P:acetyl-CoA biosynthetic process from acetate"/>
    <property type="evidence" value="ECO:0007669"/>
    <property type="project" value="InterPro"/>
</dbReference>
<evidence type="ECO:0000256" key="1">
    <source>
        <dbReference type="ARBA" id="ARBA00006432"/>
    </source>
</evidence>
<dbReference type="SUPFAM" id="SSF56801">
    <property type="entry name" value="Acetyl-CoA synthetase-like"/>
    <property type="match status" value="1"/>
</dbReference>
<dbReference type="GO" id="GO:0005524">
    <property type="term" value="F:ATP binding"/>
    <property type="evidence" value="ECO:0007669"/>
    <property type="project" value="UniProtKB-UniRule"/>
</dbReference>
<gene>
    <name evidence="10" type="ORF">R3P38DRAFT_2557164</name>
</gene>
<dbReference type="Proteomes" id="UP001362999">
    <property type="component" value="Unassembled WGS sequence"/>
</dbReference>
<comment type="catalytic activity">
    <reaction evidence="5">
        <text>acetate + ATP + CoA = acetyl-CoA + AMP + diphosphate</text>
        <dbReference type="Rhea" id="RHEA:23176"/>
        <dbReference type="ChEBI" id="CHEBI:30089"/>
        <dbReference type="ChEBI" id="CHEBI:30616"/>
        <dbReference type="ChEBI" id="CHEBI:33019"/>
        <dbReference type="ChEBI" id="CHEBI:57287"/>
        <dbReference type="ChEBI" id="CHEBI:57288"/>
        <dbReference type="ChEBI" id="CHEBI:456215"/>
        <dbReference type="EC" id="6.2.1.1"/>
    </reaction>
</comment>
<dbReference type="InterPro" id="IPR045851">
    <property type="entry name" value="AMP-bd_C_sf"/>
</dbReference>
<comment type="similarity">
    <text evidence="1 5">Belongs to the ATP-dependent AMP-binding enzyme family.</text>
</comment>
<reference evidence="10 11" key="1">
    <citation type="journal article" date="2024" name="J Genomics">
        <title>Draft genome sequencing and assembly of Favolaschia claudopus CIRM-BRFM 2984 isolated from oak limbs.</title>
        <authorList>
            <person name="Navarro D."/>
            <person name="Drula E."/>
            <person name="Chaduli D."/>
            <person name="Cazenave R."/>
            <person name="Ahrendt S."/>
            <person name="Wang J."/>
            <person name="Lipzen A."/>
            <person name="Daum C."/>
            <person name="Barry K."/>
            <person name="Grigoriev I.V."/>
            <person name="Favel A."/>
            <person name="Rosso M.N."/>
            <person name="Martin F."/>
        </authorList>
    </citation>
    <scope>NUCLEOTIDE SEQUENCE [LARGE SCALE GENOMIC DNA]</scope>
    <source>
        <strain evidence="10 11">CIRM-BRFM 2984</strain>
    </source>
</reference>
<dbReference type="InterPro" id="IPR000873">
    <property type="entry name" value="AMP-dep_synth/lig_dom"/>
</dbReference>
<dbReference type="NCBIfam" id="TIGR02188">
    <property type="entry name" value="Ac_CoA_lig_AcsA"/>
    <property type="match status" value="1"/>
</dbReference>
<proteinExistence type="inferred from homology"/>
<dbReference type="InterPro" id="IPR020845">
    <property type="entry name" value="AMP-binding_CS"/>
</dbReference>
<evidence type="ECO:0000256" key="6">
    <source>
        <dbReference type="SAM" id="MobiDB-lite"/>
    </source>
</evidence>
<feature type="domain" description="AMP-binding enzyme C-terminal" evidence="8">
    <location>
        <begin position="556"/>
        <end position="638"/>
    </location>
</feature>
<name>A0AAW0A8K6_9AGAR</name>
<dbReference type="AlphaFoldDB" id="A0AAW0A8K6"/>
<dbReference type="InterPro" id="IPR042099">
    <property type="entry name" value="ANL_N_sf"/>
</dbReference>
<keyword evidence="11" id="KW-1185">Reference proteome</keyword>